<feature type="region of interest" description="Disordered" evidence="3">
    <location>
        <begin position="1"/>
        <end position="42"/>
    </location>
</feature>
<name>A0AAI9ZAQ4_9PEZI</name>
<evidence type="ECO:0000256" key="3">
    <source>
        <dbReference type="SAM" id="MobiDB-lite"/>
    </source>
</evidence>
<dbReference type="GO" id="GO:0003677">
    <property type="term" value="F:DNA binding"/>
    <property type="evidence" value="ECO:0007669"/>
    <property type="project" value="InterPro"/>
</dbReference>
<dbReference type="PANTHER" id="PTHR31001:SF49">
    <property type="entry name" value="ZN(II)2CYS6 TRANSCRIPTION FACTOR (EUROFUNG)"/>
    <property type="match status" value="1"/>
</dbReference>
<sequence length="349" mass="39120">MRSKTVEQDNDAQDPAPPCNTSSPAQPAASTEPGTMHVDSQGTTYFASPHWETLMNEISDLKNDFRKDYEGEYLVEITDVSSRAMSTTPLLLYGSMQPVSKEALISALPDRDIADRLIFQYFSEISILPDLFSLGPEHRQSHPRQTYLQQLVRCLVAADYIRGGPYILECLIHYFLVEFYLNPVTEVGNWMVAGIIAQLAFRMGYHRDPSHFPHISPFEGEIRRRAWATVHILDSTMAMLVGAPRIISDGTWNTRPPGNIPDADLDHGCAQLAVPRADNEMTEVSFLLARYKMSLATGRLVDLSLTNKLESSEDVRNAESRLETTWVSMPESFKFTSLSHCLSDNSATV</sequence>
<dbReference type="PANTHER" id="PTHR31001">
    <property type="entry name" value="UNCHARACTERIZED TRANSCRIPTIONAL REGULATORY PROTEIN"/>
    <property type="match status" value="1"/>
</dbReference>
<dbReference type="AlphaFoldDB" id="A0AAI9ZAQ4"/>
<keyword evidence="2" id="KW-0539">Nucleus</keyword>
<dbReference type="CDD" id="cd12148">
    <property type="entry name" value="fungal_TF_MHR"/>
    <property type="match status" value="1"/>
</dbReference>
<dbReference type="Pfam" id="PF04082">
    <property type="entry name" value="Fungal_trans"/>
    <property type="match status" value="1"/>
</dbReference>
<accession>A0AAI9ZAQ4</accession>
<dbReference type="GeneID" id="85332120"/>
<dbReference type="RefSeq" id="XP_060320011.1">
    <property type="nucleotide sequence ID" value="XM_060448573.1"/>
</dbReference>
<dbReference type="InterPro" id="IPR007219">
    <property type="entry name" value="XnlR_reg_dom"/>
</dbReference>
<proteinExistence type="predicted"/>
<dbReference type="InterPro" id="IPR050613">
    <property type="entry name" value="Sec_Metabolite_Reg"/>
</dbReference>
<dbReference type="EMBL" id="MOOE01000001">
    <property type="protein sequence ID" value="KAK1539062.1"/>
    <property type="molecule type" value="Genomic_DNA"/>
</dbReference>
<evidence type="ECO:0000256" key="1">
    <source>
        <dbReference type="ARBA" id="ARBA00004123"/>
    </source>
</evidence>
<dbReference type="Proteomes" id="UP001240678">
    <property type="component" value="Unassembled WGS sequence"/>
</dbReference>
<evidence type="ECO:0000313" key="6">
    <source>
        <dbReference type="Proteomes" id="UP001240678"/>
    </source>
</evidence>
<organism evidence="5 6">
    <name type="scientific">Colletotrichum costaricense</name>
    <dbReference type="NCBI Taxonomy" id="1209916"/>
    <lineage>
        <taxon>Eukaryota</taxon>
        <taxon>Fungi</taxon>
        <taxon>Dikarya</taxon>
        <taxon>Ascomycota</taxon>
        <taxon>Pezizomycotina</taxon>
        <taxon>Sordariomycetes</taxon>
        <taxon>Hypocreomycetidae</taxon>
        <taxon>Glomerellales</taxon>
        <taxon>Glomerellaceae</taxon>
        <taxon>Colletotrichum</taxon>
        <taxon>Colletotrichum acutatum species complex</taxon>
    </lineage>
</organism>
<dbReference type="GO" id="GO:0006351">
    <property type="term" value="P:DNA-templated transcription"/>
    <property type="evidence" value="ECO:0007669"/>
    <property type="project" value="InterPro"/>
</dbReference>
<feature type="domain" description="Xylanolytic transcriptional activator regulatory" evidence="4">
    <location>
        <begin position="189"/>
        <end position="263"/>
    </location>
</feature>
<dbReference type="SMART" id="SM00906">
    <property type="entry name" value="Fungal_trans"/>
    <property type="match status" value="1"/>
</dbReference>
<gene>
    <name evidence="5" type="ORF">CCOS01_00376</name>
</gene>
<evidence type="ECO:0000313" key="5">
    <source>
        <dbReference type="EMBL" id="KAK1539062.1"/>
    </source>
</evidence>
<evidence type="ECO:0000256" key="2">
    <source>
        <dbReference type="ARBA" id="ARBA00023242"/>
    </source>
</evidence>
<comment type="caution">
    <text evidence="5">The sequence shown here is derived from an EMBL/GenBank/DDBJ whole genome shotgun (WGS) entry which is preliminary data.</text>
</comment>
<keyword evidence="6" id="KW-1185">Reference proteome</keyword>
<protein>
    <recommendedName>
        <fullName evidence="4">Xylanolytic transcriptional activator regulatory domain-containing protein</fullName>
    </recommendedName>
</protein>
<evidence type="ECO:0000259" key="4">
    <source>
        <dbReference type="SMART" id="SM00906"/>
    </source>
</evidence>
<dbReference type="GO" id="GO:0008270">
    <property type="term" value="F:zinc ion binding"/>
    <property type="evidence" value="ECO:0007669"/>
    <property type="project" value="InterPro"/>
</dbReference>
<dbReference type="GO" id="GO:0005634">
    <property type="term" value="C:nucleus"/>
    <property type="evidence" value="ECO:0007669"/>
    <property type="project" value="UniProtKB-SubCell"/>
</dbReference>
<comment type="subcellular location">
    <subcellularLocation>
        <location evidence="1">Nucleus</location>
    </subcellularLocation>
</comment>
<reference evidence="5 6" key="1">
    <citation type="submission" date="2016-10" db="EMBL/GenBank/DDBJ databases">
        <title>The genome sequence of Colletotrichum fioriniae PJ7.</title>
        <authorList>
            <person name="Baroncelli R."/>
        </authorList>
    </citation>
    <scope>NUCLEOTIDE SEQUENCE [LARGE SCALE GENOMIC DNA]</scope>
    <source>
        <strain evidence="5 6">IMI 309622</strain>
    </source>
</reference>
<feature type="compositionally biased region" description="Polar residues" evidence="3">
    <location>
        <begin position="19"/>
        <end position="42"/>
    </location>
</feature>